<reference evidence="5 6" key="1">
    <citation type="submission" date="2020-04" db="EMBL/GenBank/DDBJ databases">
        <authorList>
            <person name="Klaysubun C."/>
            <person name="Duangmal K."/>
            <person name="Lipun K."/>
        </authorList>
    </citation>
    <scope>NUCLEOTIDE SEQUENCE [LARGE SCALE GENOMIC DNA]</scope>
    <source>
        <strain evidence="5 6">DSM 45300</strain>
    </source>
</reference>
<keyword evidence="6" id="KW-1185">Reference proteome</keyword>
<dbReference type="RefSeq" id="WP_169414290.1">
    <property type="nucleotide sequence ID" value="NZ_JAAXKZ010000074.1"/>
</dbReference>
<proteinExistence type="inferred from homology"/>
<dbReference type="EMBL" id="JAAXKZ010000074">
    <property type="protein sequence ID" value="NMH93595.1"/>
    <property type="molecule type" value="Genomic_DNA"/>
</dbReference>
<evidence type="ECO:0000256" key="2">
    <source>
        <dbReference type="ARBA" id="ARBA00022598"/>
    </source>
</evidence>
<dbReference type="Proteomes" id="UP000586918">
    <property type="component" value="Unassembled WGS sequence"/>
</dbReference>
<keyword evidence="2 5" id="KW-0436">Ligase</keyword>
<feature type="domain" description="AMP-dependent synthetase/ligase" evidence="3">
    <location>
        <begin position="31"/>
        <end position="397"/>
    </location>
</feature>
<dbReference type="GO" id="GO:0006631">
    <property type="term" value="P:fatty acid metabolic process"/>
    <property type="evidence" value="ECO:0007669"/>
    <property type="project" value="TreeGrafter"/>
</dbReference>
<evidence type="ECO:0000313" key="6">
    <source>
        <dbReference type="Proteomes" id="UP000586918"/>
    </source>
</evidence>
<dbReference type="FunFam" id="3.30.300.30:FF:000008">
    <property type="entry name" value="2,3-dihydroxybenzoate-AMP ligase"/>
    <property type="match status" value="1"/>
</dbReference>
<evidence type="ECO:0000259" key="4">
    <source>
        <dbReference type="Pfam" id="PF13193"/>
    </source>
</evidence>
<dbReference type="InterPro" id="IPR025110">
    <property type="entry name" value="AMP-bd_C"/>
</dbReference>
<dbReference type="AlphaFoldDB" id="A0A848DM14"/>
<dbReference type="PANTHER" id="PTHR43201">
    <property type="entry name" value="ACYL-COA SYNTHETASE"/>
    <property type="match status" value="1"/>
</dbReference>
<evidence type="ECO:0000259" key="3">
    <source>
        <dbReference type="Pfam" id="PF00501"/>
    </source>
</evidence>
<protein>
    <submittedName>
        <fullName evidence="5">Long-chain fatty acid--CoA ligase</fullName>
    </submittedName>
</protein>
<sequence length="542" mass="57948">MAMTGTAADEGVTTTGLRPGIVTATLASVFAEAYRRFADLPAVVEGPGAVCTYAELGSRARRLAGGLAALGVRPGDRAVVLTKNRPESFVIDHALAAGGFVRVALSYRLHPREVAQIARDCGPAVAFVDGEREREVAAALAEAGLDVAVVALDEPQGPVAARYAELLAHPELASPRVDPEDLAWLPYTSGTTGEPKGVMLSHRSLLACARNLMVELPAIETDDVVLHVAPLTHLSGYLGITYAMRGAAQVSLPEFDPERTLQAIGDHGATVLPMVPTMLNMMLPALESGRWRTDTLHTVLYGGSAIAPDRLTRLVACLGEVFVQAYGLTEIPFPLASLSKQAHRFDPGQPPPARLASAGRVNPFVQVRLRTPAGADAAEGEEGEIQARGDTTMLGYWNRPEATREVLLEDGWAATGDVGRLQDGYLHIVDRKKDMIVSGGFNIFPGEIENAISALPGVSEVAVIGVPDPRWGESVKAVVAVLDGHQVSEADIEQVCRDRIAGYKRPRSVDFVPALPKTGSGKIQRHELRKRYWSDQDRRVGG</sequence>
<dbReference type="GO" id="GO:0031956">
    <property type="term" value="F:medium-chain fatty acid-CoA ligase activity"/>
    <property type="evidence" value="ECO:0007669"/>
    <property type="project" value="TreeGrafter"/>
</dbReference>
<dbReference type="InterPro" id="IPR000873">
    <property type="entry name" value="AMP-dep_synth/lig_dom"/>
</dbReference>
<evidence type="ECO:0000313" key="5">
    <source>
        <dbReference type="EMBL" id="NMH93595.1"/>
    </source>
</evidence>
<dbReference type="InterPro" id="IPR042099">
    <property type="entry name" value="ANL_N_sf"/>
</dbReference>
<dbReference type="PROSITE" id="PS00455">
    <property type="entry name" value="AMP_BINDING"/>
    <property type="match status" value="1"/>
</dbReference>
<feature type="domain" description="AMP-binding enzyme C-terminal" evidence="4">
    <location>
        <begin position="447"/>
        <end position="522"/>
    </location>
</feature>
<evidence type="ECO:0000256" key="1">
    <source>
        <dbReference type="ARBA" id="ARBA00006432"/>
    </source>
</evidence>
<comment type="similarity">
    <text evidence="1">Belongs to the ATP-dependent AMP-binding enzyme family.</text>
</comment>
<dbReference type="SUPFAM" id="SSF56801">
    <property type="entry name" value="Acetyl-CoA synthetase-like"/>
    <property type="match status" value="1"/>
</dbReference>
<dbReference type="InterPro" id="IPR045851">
    <property type="entry name" value="AMP-bd_C_sf"/>
</dbReference>
<name>A0A848DM14_9PSEU</name>
<organism evidence="5 6">
    <name type="scientific">Pseudonocardia bannensis</name>
    <dbReference type="NCBI Taxonomy" id="630973"/>
    <lineage>
        <taxon>Bacteria</taxon>
        <taxon>Bacillati</taxon>
        <taxon>Actinomycetota</taxon>
        <taxon>Actinomycetes</taxon>
        <taxon>Pseudonocardiales</taxon>
        <taxon>Pseudonocardiaceae</taxon>
        <taxon>Pseudonocardia</taxon>
    </lineage>
</organism>
<dbReference type="PANTHER" id="PTHR43201:SF5">
    <property type="entry name" value="MEDIUM-CHAIN ACYL-COA LIGASE ACSF2, MITOCHONDRIAL"/>
    <property type="match status" value="1"/>
</dbReference>
<dbReference type="Pfam" id="PF00501">
    <property type="entry name" value="AMP-binding"/>
    <property type="match status" value="1"/>
</dbReference>
<dbReference type="Gene3D" id="3.40.50.12780">
    <property type="entry name" value="N-terminal domain of ligase-like"/>
    <property type="match status" value="1"/>
</dbReference>
<accession>A0A848DM14</accession>
<comment type="caution">
    <text evidence="5">The sequence shown here is derived from an EMBL/GenBank/DDBJ whole genome shotgun (WGS) entry which is preliminary data.</text>
</comment>
<dbReference type="Pfam" id="PF13193">
    <property type="entry name" value="AMP-binding_C"/>
    <property type="match status" value="1"/>
</dbReference>
<dbReference type="InterPro" id="IPR020845">
    <property type="entry name" value="AMP-binding_CS"/>
</dbReference>
<dbReference type="Gene3D" id="3.30.300.30">
    <property type="match status" value="1"/>
</dbReference>
<gene>
    <name evidence="5" type="ORF">HF519_18845</name>
</gene>